<evidence type="ECO:0000313" key="6">
    <source>
        <dbReference type="Proteomes" id="UP000759103"/>
    </source>
</evidence>
<sequence length="315" mass="33764">MRIDRRTMMGASAGLATLAAAPRALAQEAARDTAWPPAESFRLWPQQPPNAPRRLPTPDNRMEGAAPRRELHLRGVAEPVVGVYRAAQPDGRALLSMPGGGYRFLSVENEGINVAKVFTPLGVTVFVLAYRLPGEGWLESEDVPLQDAQRAMRLIRAGAARYGVDPAKLGTIGFSAGGLLAASLATASMDPVYDRVDAADAGDARPAFAGLVYPVITGDRMRVGARAAARFDTNRRVRRDTPPIFIAHALDDTTVPVSEPLAMLTACQAAQVPVEAHFFQEGGHGFGPAYLPPALPGSHWPQLFDAWTSRVLTRG</sequence>
<dbReference type="PANTHER" id="PTHR48081:SF6">
    <property type="entry name" value="PEPTIDASE S9 PROLYL OLIGOPEPTIDASE CATALYTIC DOMAIN-CONTAINING PROTEIN"/>
    <property type="match status" value="1"/>
</dbReference>
<keyword evidence="6" id="KW-1185">Reference proteome</keyword>
<dbReference type="SUPFAM" id="SSF53474">
    <property type="entry name" value="alpha/beta-Hydrolases"/>
    <property type="match status" value="1"/>
</dbReference>
<dbReference type="InterPro" id="IPR050300">
    <property type="entry name" value="GDXG_lipolytic_enzyme"/>
</dbReference>
<evidence type="ECO:0000256" key="1">
    <source>
        <dbReference type="ARBA" id="ARBA00022801"/>
    </source>
</evidence>
<reference evidence="5 6" key="1">
    <citation type="submission" date="2021-07" db="EMBL/GenBank/DDBJ databases">
        <title>Sphingomonas sp.</title>
        <authorList>
            <person name="Feng G."/>
            <person name="Li J."/>
            <person name="Pan M."/>
        </authorList>
    </citation>
    <scope>NUCLEOTIDE SEQUENCE [LARGE SCALE GENOMIC DNA]</scope>
    <source>
        <strain evidence="5 6">RRHST34</strain>
    </source>
</reference>
<evidence type="ECO:0000256" key="3">
    <source>
        <dbReference type="SAM" id="SignalP"/>
    </source>
</evidence>
<dbReference type="InterPro" id="IPR006311">
    <property type="entry name" value="TAT_signal"/>
</dbReference>
<feature type="region of interest" description="Disordered" evidence="2">
    <location>
        <begin position="39"/>
        <end position="63"/>
    </location>
</feature>
<evidence type="ECO:0000259" key="4">
    <source>
        <dbReference type="Pfam" id="PF00326"/>
    </source>
</evidence>
<name>A0ABS7BID3_9SPHN</name>
<dbReference type="Proteomes" id="UP000759103">
    <property type="component" value="Unassembled WGS sequence"/>
</dbReference>
<dbReference type="Gene3D" id="3.40.50.1820">
    <property type="entry name" value="alpha/beta hydrolase"/>
    <property type="match status" value="1"/>
</dbReference>
<dbReference type="RefSeq" id="WP_219746920.1">
    <property type="nucleotide sequence ID" value="NZ_JAHXZN010000001.1"/>
</dbReference>
<feature type="signal peptide" evidence="3">
    <location>
        <begin position="1"/>
        <end position="26"/>
    </location>
</feature>
<dbReference type="InterPro" id="IPR029058">
    <property type="entry name" value="AB_hydrolase_fold"/>
</dbReference>
<dbReference type="InterPro" id="IPR001375">
    <property type="entry name" value="Peptidase_S9_cat"/>
</dbReference>
<evidence type="ECO:0000256" key="2">
    <source>
        <dbReference type="SAM" id="MobiDB-lite"/>
    </source>
</evidence>
<dbReference type="EMBL" id="JAHXZN010000001">
    <property type="protein sequence ID" value="MBW6529363.1"/>
    <property type="molecule type" value="Genomic_DNA"/>
</dbReference>
<accession>A0ABS7BID3</accession>
<evidence type="ECO:0000313" key="5">
    <source>
        <dbReference type="EMBL" id="MBW6529363.1"/>
    </source>
</evidence>
<proteinExistence type="predicted"/>
<dbReference type="PROSITE" id="PS51318">
    <property type="entry name" value="TAT"/>
    <property type="match status" value="1"/>
</dbReference>
<keyword evidence="1 5" id="KW-0378">Hydrolase</keyword>
<dbReference type="GO" id="GO:0016787">
    <property type="term" value="F:hydrolase activity"/>
    <property type="evidence" value="ECO:0007669"/>
    <property type="project" value="UniProtKB-KW"/>
</dbReference>
<comment type="caution">
    <text evidence="5">The sequence shown here is derived from an EMBL/GenBank/DDBJ whole genome shotgun (WGS) entry which is preliminary data.</text>
</comment>
<organism evidence="5 6">
    <name type="scientific">Sphingomonas citri</name>
    <dbReference type="NCBI Taxonomy" id="2862499"/>
    <lineage>
        <taxon>Bacteria</taxon>
        <taxon>Pseudomonadati</taxon>
        <taxon>Pseudomonadota</taxon>
        <taxon>Alphaproteobacteria</taxon>
        <taxon>Sphingomonadales</taxon>
        <taxon>Sphingomonadaceae</taxon>
        <taxon>Sphingomonas</taxon>
    </lineage>
</organism>
<gene>
    <name evidence="5" type="ORF">KZ820_01325</name>
</gene>
<protein>
    <submittedName>
        <fullName evidence="5">Alpha/beta hydrolase</fullName>
    </submittedName>
</protein>
<dbReference type="PANTHER" id="PTHR48081">
    <property type="entry name" value="AB HYDROLASE SUPERFAMILY PROTEIN C4A8.06C"/>
    <property type="match status" value="1"/>
</dbReference>
<feature type="domain" description="Peptidase S9 prolyl oligopeptidase catalytic" evidence="4">
    <location>
        <begin position="151"/>
        <end position="287"/>
    </location>
</feature>
<feature type="chain" id="PRO_5046387186" evidence="3">
    <location>
        <begin position="27"/>
        <end position="315"/>
    </location>
</feature>
<keyword evidence="3" id="KW-0732">Signal</keyword>
<dbReference type="Pfam" id="PF00326">
    <property type="entry name" value="Peptidase_S9"/>
    <property type="match status" value="1"/>
</dbReference>